<feature type="region of interest" description="Disordered" evidence="1">
    <location>
        <begin position="254"/>
        <end position="279"/>
    </location>
</feature>
<dbReference type="eggNOG" id="COG4733">
    <property type="taxonomic scope" value="Bacteria"/>
</dbReference>
<protein>
    <submittedName>
        <fullName evidence="3">Fibronectin, type III</fullName>
    </submittedName>
</protein>
<dbReference type="STRING" id="290397.Adeh_0304"/>
<feature type="domain" description="Fibronectin type-III" evidence="2">
    <location>
        <begin position="181"/>
        <end position="268"/>
    </location>
</feature>
<dbReference type="SUPFAM" id="SSF49265">
    <property type="entry name" value="Fibronectin type III"/>
    <property type="match status" value="1"/>
</dbReference>
<evidence type="ECO:0000256" key="1">
    <source>
        <dbReference type="SAM" id="MobiDB-lite"/>
    </source>
</evidence>
<dbReference type="InterPro" id="IPR036116">
    <property type="entry name" value="FN3_sf"/>
</dbReference>
<dbReference type="Gene3D" id="2.60.40.10">
    <property type="entry name" value="Immunoglobulins"/>
    <property type="match status" value="2"/>
</dbReference>
<evidence type="ECO:0000313" key="4">
    <source>
        <dbReference type="Proteomes" id="UP000001935"/>
    </source>
</evidence>
<gene>
    <name evidence="3" type="ordered locus">Adeh_0304</name>
</gene>
<feature type="region of interest" description="Disordered" evidence="1">
    <location>
        <begin position="75"/>
        <end position="96"/>
    </location>
</feature>
<sequence>MARRVAPVGASPSPAPVSGRAEGGVLTCPPSRGGLAAQRRSRPGTPHWGEAMIGSRVAVLASVLAAALACERAAPRPGPSAASVAPAAAPRAPAPPRELDARAVTDRHVVLRWQPAAGAAAYEVLVGDRVLPADAPPLDDRGVGPARAYCYAVRAVDAAGNRSPATPAACVRTPDLVAPTAPGAPAASAQGTESAVISWSPSHDDVAVAGYELLRDGAVVARASAGVTHALEAGLAPGREHCWSVRARDAAGNASAAAGPACAHTADAPPARRFPAPAP</sequence>
<feature type="compositionally biased region" description="Low complexity" evidence="1">
    <location>
        <begin position="79"/>
        <end position="91"/>
    </location>
</feature>
<dbReference type="Proteomes" id="UP000001935">
    <property type="component" value="Chromosome"/>
</dbReference>
<dbReference type="EMBL" id="CP000251">
    <property type="protein sequence ID" value="ABC80080.1"/>
    <property type="molecule type" value="Genomic_DNA"/>
</dbReference>
<dbReference type="SMART" id="SM00060">
    <property type="entry name" value="FN3"/>
    <property type="match status" value="2"/>
</dbReference>
<accession>Q2IMP8</accession>
<dbReference type="PROSITE" id="PS50853">
    <property type="entry name" value="FN3"/>
    <property type="match status" value="1"/>
</dbReference>
<organism evidence="3 4">
    <name type="scientific">Anaeromyxobacter dehalogenans (strain 2CP-C)</name>
    <dbReference type="NCBI Taxonomy" id="290397"/>
    <lineage>
        <taxon>Bacteria</taxon>
        <taxon>Pseudomonadati</taxon>
        <taxon>Myxococcota</taxon>
        <taxon>Myxococcia</taxon>
        <taxon>Myxococcales</taxon>
        <taxon>Cystobacterineae</taxon>
        <taxon>Anaeromyxobacteraceae</taxon>
        <taxon>Anaeromyxobacter</taxon>
    </lineage>
</organism>
<proteinExistence type="predicted"/>
<feature type="compositionally biased region" description="Low complexity" evidence="1">
    <location>
        <begin position="1"/>
        <end position="20"/>
    </location>
</feature>
<dbReference type="InterPro" id="IPR003961">
    <property type="entry name" value="FN3_dom"/>
</dbReference>
<dbReference type="KEGG" id="ade:Adeh_0304"/>
<dbReference type="HOGENOM" id="CLU_1197779_0_0_7"/>
<evidence type="ECO:0000313" key="3">
    <source>
        <dbReference type="EMBL" id="ABC80080.1"/>
    </source>
</evidence>
<name>Q2IMP8_ANADE</name>
<evidence type="ECO:0000259" key="2">
    <source>
        <dbReference type="PROSITE" id="PS50853"/>
    </source>
</evidence>
<dbReference type="InterPro" id="IPR013783">
    <property type="entry name" value="Ig-like_fold"/>
</dbReference>
<reference evidence="3" key="1">
    <citation type="submission" date="2006-01" db="EMBL/GenBank/DDBJ databases">
        <title>Complete sequence of Anaeromyxobacter dehalogenans 2CP-C.</title>
        <authorList>
            <consortium name="US DOE Joint Genome Institute"/>
            <person name="Copeland A."/>
            <person name="Lucas S."/>
            <person name="Lapidus A."/>
            <person name="Barry K."/>
            <person name="Detter J.C."/>
            <person name="Glavina T."/>
            <person name="Hammon N."/>
            <person name="Israni S."/>
            <person name="Pitluck S."/>
            <person name="Brettin T."/>
            <person name="Bruce D."/>
            <person name="Han C."/>
            <person name="Tapia R."/>
            <person name="Gilna P."/>
            <person name="Kiss H."/>
            <person name="Schmutz J."/>
            <person name="Larimer F."/>
            <person name="Land M."/>
            <person name="Kyrpides N."/>
            <person name="Anderson I."/>
            <person name="Sanford R.A."/>
            <person name="Ritalahti K.M."/>
            <person name="Thomas H.S."/>
            <person name="Kirby J.R."/>
            <person name="Zhulin I.B."/>
            <person name="Loeffler F.E."/>
            <person name="Richardson P."/>
        </authorList>
    </citation>
    <scope>NUCLEOTIDE SEQUENCE</scope>
    <source>
        <strain evidence="3">2CP-C</strain>
    </source>
</reference>
<feature type="region of interest" description="Disordered" evidence="1">
    <location>
        <begin position="1"/>
        <end position="49"/>
    </location>
</feature>
<dbReference type="AlphaFoldDB" id="Q2IMP8"/>